<reference evidence="1" key="2">
    <citation type="submission" date="2019-07" db="EMBL/GenBank/DDBJ databases">
        <authorList>
            <person name="Seetharam A."/>
            <person name="Woodhouse M."/>
            <person name="Cannon E."/>
        </authorList>
    </citation>
    <scope>NUCLEOTIDE SEQUENCE [LARGE SCALE GENOMIC DNA]</scope>
    <source>
        <strain evidence="1">cv. B73</strain>
    </source>
</reference>
<dbReference type="Gramene" id="Zm00001eb429420_T001">
    <property type="protein sequence ID" value="Zm00001eb429420_P001"/>
    <property type="gene ID" value="Zm00001eb429420"/>
</dbReference>
<accession>A0A804RKK6</accession>
<dbReference type="EnsemblPlants" id="Zm00001eb429420_T001">
    <property type="protein sequence ID" value="Zm00001eb429420_P001"/>
    <property type="gene ID" value="Zm00001eb429420"/>
</dbReference>
<evidence type="ECO:0000313" key="1">
    <source>
        <dbReference type="EnsemblPlants" id="Zm00001eb429420_P001"/>
    </source>
</evidence>
<organism evidence="1 2">
    <name type="scientific">Zea mays</name>
    <name type="common">Maize</name>
    <dbReference type="NCBI Taxonomy" id="4577"/>
    <lineage>
        <taxon>Eukaryota</taxon>
        <taxon>Viridiplantae</taxon>
        <taxon>Streptophyta</taxon>
        <taxon>Embryophyta</taxon>
        <taxon>Tracheophyta</taxon>
        <taxon>Spermatophyta</taxon>
        <taxon>Magnoliopsida</taxon>
        <taxon>Liliopsida</taxon>
        <taxon>Poales</taxon>
        <taxon>Poaceae</taxon>
        <taxon>PACMAD clade</taxon>
        <taxon>Panicoideae</taxon>
        <taxon>Andropogonodae</taxon>
        <taxon>Andropogoneae</taxon>
        <taxon>Tripsacinae</taxon>
        <taxon>Zea</taxon>
    </lineage>
</organism>
<sequence length="52" mass="5842">MLDSSCNKLPHSTEYEATVAALSQMEKRDVMAKTMLEATKQYQAGQTMFLGR</sequence>
<reference evidence="1" key="3">
    <citation type="submission" date="2021-05" db="UniProtKB">
        <authorList>
            <consortium name="EnsemblPlants"/>
        </authorList>
    </citation>
    <scope>IDENTIFICATION</scope>
    <source>
        <strain evidence="1">cv. B73</strain>
    </source>
</reference>
<dbReference type="AlphaFoldDB" id="A0A804RKK6"/>
<evidence type="ECO:0000313" key="2">
    <source>
        <dbReference type="Proteomes" id="UP000007305"/>
    </source>
</evidence>
<keyword evidence="2" id="KW-1185">Reference proteome</keyword>
<reference evidence="2" key="1">
    <citation type="journal article" date="2009" name="Science">
        <title>The B73 maize genome: complexity, diversity, and dynamics.</title>
        <authorList>
            <person name="Schnable P.S."/>
            <person name="Ware D."/>
            <person name="Fulton R.S."/>
            <person name="Stein J.C."/>
            <person name="Wei F."/>
            <person name="Pasternak S."/>
            <person name="Liang C."/>
            <person name="Zhang J."/>
            <person name="Fulton L."/>
            <person name="Graves T.A."/>
            <person name="Minx P."/>
            <person name="Reily A.D."/>
            <person name="Courtney L."/>
            <person name="Kruchowski S.S."/>
            <person name="Tomlinson C."/>
            <person name="Strong C."/>
            <person name="Delehaunty K."/>
            <person name="Fronick C."/>
            <person name="Courtney B."/>
            <person name="Rock S.M."/>
            <person name="Belter E."/>
            <person name="Du F."/>
            <person name="Kim K."/>
            <person name="Abbott R.M."/>
            <person name="Cotton M."/>
            <person name="Levy A."/>
            <person name="Marchetto P."/>
            <person name="Ochoa K."/>
            <person name="Jackson S.M."/>
            <person name="Gillam B."/>
            <person name="Chen W."/>
            <person name="Yan L."/>
            <person name="Higginbotham J."/>
            <person name="Cardenas M."/>
            <person name="Waligorski J."/>
            <person name="Applebaum E."/>
            <person name="Phelps L."/>
            <person name="Falcone J."/>
            <person name="Kanchi K."/>
            <person name="Thane T."/>
            <person name="Scimone A."/>
            <person name="Thane N."/>
            <person name="Henke J."/>
            <person name="Wang T."/>
            <person name="Ruppert J."/>
            <person name="Shah N."/>
            <person name="Rotter K."/>
            <person name="Hodges J."/>
            <person name="Ingenthron E."/>
            <person name="Cordes M."/>
            <person name="Kohlberg S."/>
            <person name="Sgro J."/>
            <person name="Delgado B."/>
            <person name="Mead K."/>
            <person name="Chinwalla A."/>
            <person name="Leonard S."/>
            <person name="Crouse K."/>
            <person name="Collura K."/>
            <person name="Kudrna D."/>
            <person name="Currie J."/>
            <person name="He R."/>
            <person name="Angelova A."/>
            <person name="Rajasekar S."/>
            <person name="Mueller T."/>
            <person name="Lomeli R."/>
            <person name="Scara G."/>
            <person name="Ko A."/>
            <person name="Delaney K."/>
            <person name="Wissotski M."/>
            <person name="Lopez G."/>
            <person name="Campos D."/>
            <person name="Braidotti M."/>
            <person name="Ashley E."/>
            <person name="Golser W."/>
            <person name="Kim H."/>
            <person name="Lee S."/>
            <person name="Lin J."/>
            <person name="Dujmic Z."/>
            <person name="Kim W."/>
            <person name="Talag J."/>
            <person name="Zuccolo A."/>
            <person name="Fan C."/>
            <person name="Sebastian A."/>
            <person name="Kramer M."/>
            <person name="Spiegel L."/>
            <person name="Nascimento L."/>
            <person name="Zutavern T."/>
            <person name="Miller B."/>
            <person name="Ambroise C."/>
            <person name="Muller S."/>
            <person name="Spooner W."/>
            <person name="Narechania A."/>
            <person name="Ren L."/>
            <person name="Wei S."/>
            <person name="Kumari S."/>
            <person name="Faga B."/>
            <person name="Levy M.J."/>
            <person name="McMahan L."/>
            <person name="Van Buren P."/>
            <person name="Vaughn M.W."/>
            <person name="Ying K."/>
            <person name="Yeh C.-T."/>
            <person name="Emrich S.J."/>
            <person name="Jia Y."/>
            <person name="Kalyanaraman A."/>
            <person name="Hsia A.-P."/>
            <person name="Barbazuk W.B."/>
            <person name="Baucom R.S."/>
            <person name="Brutnell T.P."/>
            <person name="Carpita N.C."/>
            <person name="Chaparro C."/>
            <person name="Chia J.-M."/>
            <person name="Deragon J.-M."/>
            <person name="Estill J.C."/>
            <person name="Fu Y."/>
            <person name="Jeddeloh J.A."/>
            <person name="Han Y."/>
            <person name="Lee H."/>
            <person name="Li P."/>
            <person name="Lisch D.R."/>
            <person name="Liu S."/>
            <person name="Liu Z."/>
            <person name="Nagel D.H."/>
            <person name="McCann M.C."/>
            <person name="SanMiguel P."/>
            <person name="Myers A.M."/>
            <person name="Nettleton D."/>
            <person name="Nguyen J."/>
            <person name="Penning B.W."/>
            <person name="Ponnala L."/>
            <person name="Schneider K.L."/>
            <person name="Schwartz D.C."/>
            <person name="Sharma A."/>
            <person name="Soderlund C."/>
            <person name="Springer N.M."/>
            <person name="Sun Q."/>
            <person name="Wang H."/>
            <person name="Waterman M."/>
            <person name="Westerman R."/>
            <person name="Wolfgruber T.K."/>
            <person name="Yang L."/>
            <person name="Yu Y."/>
            <person name="Zhang L."/>
            <person name="Zhou S."/>
            <person name="Zhu Q."/>
            <person name="Bennetzen J.L."/>
            <person name="Dawe R.K."/>
            <person name="Jiang J."/>
            <person name="Jiang N."/>
            <person name="Presting G.G."/>
            <person name="Wessler S.R."/>
            <person name="Aluru S."/>
            <person name="Martienssen R.A."/>
            <person name="Clifton S.W."/>
            <person name="McCombie W.R."/>
            <person name="Wing R.A."/>
            <person name="Wilson R.K."/>
        </authorList>
    </citation>
    <scope>NUCLEOTIDE SEQUENCE [LARGE SCALE GENOMIC DNA]</scope>
    <source>
        <strain evidence="2">cv. B73</strain>
    </source>
</reference>
<dbReference type="InParanoid" id="A0A804RKK6"/>
<protein>
    <submittedName>
        <fullName evidence="1">Uncharacterized protein</fullName>
    </submittedName>
</protein>
<dbReference type="Proteomes" id="UP000007305">
    <property type="component" value="Chromosome 10"/>
</dbReference>
<proteinExistence type="predicted"/>
<name>A0A804RKK6_MAIZE</name>